<keyword evidence="2" id="KW-0677">Repeat</keyword>
<evidence type="ECO:0000313" key="5">
    <source>
        <dbReference type="Proteomes" id="UP001518989"/>
    </source>
</evidence>
<dbReference type="PANTHER" id="PTHR10937:SF8">
    <property type="entry name" value="AMINOTRANSFERASE-RELATED"/>
    <property type="match status" value="1"/>
</dbReference>
<dbReference type="PROSITE" id="PS51464">
    <property type="entry name" value="SIS"/>
    <property type="match status" value="2"/>
</dbReference>
<keyword evidence="1" id="KW-0808">Transferase</keyword>
<dbReference type="CDD" id="cd05008">
    <property type="entry name" value="SIS_GlmS_GlmD_1"/>
    <property type="match status" value="1"/>
</dbReference>
<keyword evidence="1" id="KW-0032">Aminotransferase</keyword>
<evidence type="ECO:0000313" key="4">
    <source>
        <dbReference type="EMBL" id="MBO1081631.1"/>
    </source>
</evidence>
<evidence type="ECO:0000259" key="3">
    <source>
        <dbReference type="PROSITE" id="PS51464"/>
    </source>
</evidence>
<proteinExistence type="predicted"/>
<organism evidence="4 5">
    <name type="scientific">Roseomonas haemaphysalidis</name>
    <dbReference type="NCBI Taxonomy" id="2768162"/>
    <lineage>
        <taxon>Bacteria</taxon>
        <taxon>Pseudomonadati</taxon>
        <taxon>Pseudomonadota</taxon>
        <taxon>Alphaproteobacteria</taxon>
        <taxon>Acetobacterales</taxon>
        <taxon>Roseomonadaceae</taxon>
        <taxon>Roseomonas</taxon>
    </lineage>
</organism>
<feature type="domain" description="SIS" evidence="3">
    <location>
        <begin position="30"/>
        <end position="178"/>
    </location>
</feature>
<dbReference type="InterPro" id="IPR035490">
    <property type="entry name" value="GlmS/FrlB_SIS"/>
</dbReference>
<reference evidence="4 5" key="1">
    <citation type="submission" date="2020-09" db="EMBL/GenBank/DDBJ databases">
        <title>Roseomonas.</title>
        <authorList>
            <person name="Zhu W."/>
        </authorList>
    </citation>
    <scope>NUCLEOTIDE SEQUENCE [LARGE SCALE GENOMIC DNA]</scope>
    <source>
        <strain evidence="4 5">573</strain>
    </source>
</reference>
<keyword evidence="5" id="KW-1185">Reference proteome</keyword>
<dbReference type="Gene3D" id="3.40.50.10490">
    <property type="entry name" value="Glucose-6-phosphate isomerase like protein, domain 1"/>
    <property type="match status" value="2"/>
</dbReference>
<evidence type="ECO:0000256" key="2">
    <source>
        <dbReference type="ARBA" id="ARBA00022737"/>
    </source>
</evidence>
<dbReference type="InterPro" id="IPR035466">
    <property type="entry name" value="GlmS/AgaS_SIS"/>
</dbReference>
<feature type="domain" description="SIS" evidence="3">
    <location>
        <begin position="194"/>
        <end position="324"/>
    </location>
</feature>
<dbReference type="EMBL" id="JACTNG010000017">
    <property type="protein sequence ID" value="MBO1081631.1"/>
    <property type="molecule type" value="Genomic_DNA"/>
</dbReference>
<dbReference type="InterPro" id="IPR046348">
    <property type="entry name" value="SIS_dom_sf"/>
</dbReference>
<dbReference type="Pfam" id="PF01380">
    <property type="entry name" value="SIS"/>
    <property type="match status" value="1"/>
</dbReference>
<dbReference type="CDD" id="cd05009">
    <property type="entry name" value="SIS_GlmS_GlmD_2"/>
    <property type="match status" value="1"/>
</dbReference>
<dbReference type="SUPFAM" id="SSF53697">
    <property type="entry name" value="SIS domain"/>
    <property type="match status" value="1"/>
</dbReference>
<accession>A0ABS3KVX6</accession>
<dbReference type="Proteomes" id="UP001518989">
    <property type="component" value="Unassembled WGS sequence"/>
</dbReference>
<dbReference type="InterPro" id="IPR001347">
    <property type="entry name" value="SIS_dom"/>
</dbReference>
<sequence length="339" mass="34699">MTSMMAREAAEAADAVRRQIAQSGAAFARLGERLRAAPPAQVATCARGSSDHACTYGKHLVETLLGRPVASLGPSVASVYGRPLVMPGGLLLVVSQSGRSPDLLRLAEAARAGGVLVVGFVNDPDSPLAARCEVAIPLAAGPELSVAATKSCLTAMAAFLQLTAHWSGDLALMREVAALPAALEAAAALDWLPMLATLGTAGRFVLGRGPGFGIAAEMALKWKETCRIHAEAFSTAEVLHGPVELVRSGFPVLALLQSDAAELQAKAVLDRILTLRGRLLVAGAGPAGAVALPVVPGLPSRIAPVAALQSFYGAIPRLASGLGLDPDAPANLLKVTRTV</sequence>
<protein>
    <submittedName>
        <fullName evidence="4">SIS domain-containing protein</fullName>
    </submittedName>
</protein>
<dbReference type="RefSeq" id="WP_207419807.1">
    <property type="nucleotide sequence ID" value="NZ_CP061180.1"/>
</dbReference>
<name>A0ABS3KVX6_9PROT</name>
<dbReference type="PANTHER" id="PTHR10937">
    <property type="entry name" value="GLUCOSAMINE--FRUCTOSE-6-PHOSPHATE AMINOTRANSFERASE, ISOMERIZING"/>
    <property type="match status" value="1"/>
</dbReference>
<comment type="caution">
    <text evidence="4">The sequence shown here is derived from an EMBL/GenBank/DDBJ whole genome shotgun (WGS) entry which is preliminary data.</text>
</comment>
<gene>
    <name evidence="4" type="ORF">IAI61_21575</name>
</gene>
<evidence type="ECO:0000256" key="1">
    <source>
        <dbReference type="ARBA" id="ARBA00022576"/>
    </source>
</evidence>